<dbReference type="GO" id="GO:0005886">
    <property type="term" value="C:plasma membrane"/>
    <property type="evidence" value="ECO:0007669"/>
    <property type="project" value="UniProtKB-UniRule"/>
</dbReference>
<accession>A0A7C4GE43</accession>
<comment type="similarity">
    <text evidence="7">Belongs to the transglycosylase MltG family.</text>
</comment>
<proteinExistence type="inferred from homology"/>
<evidence type="ECO:0000256" key="4">
    <source>
        <dbReference type="ARBA" id="ARBA00023136"/>
    </source>
</evidence>
<dbReference type="PANTHER" id="PTHR30518">
    <property type="entry name" value="ENDOLYTIC MUREIN TRANSGLYCOSYLASE"/>
    <property type="match status" value="1"/>
</dbReference>
<comment type="function">
    <text evidence="7">Functions as a peptidoglycan terminase that cleaves nascent peptidoglycan strands endolytically to terminate their elongation.</text>
</comment>
<evidence type="ECO:0000256" key="3">
    <source>
        <dbReference type="ARBA" id="ARBA00022989"/>
    </source>
</evidence>
<name>A0A7C4GE43_UNCW3</name>
<dbReference type="GO" id="GO:0008932">
    <property type="term" value="F:lytic endotransglycosylase activity"/>
    <property type="evidence" value="ECO:0007669"/>
    <property type="project" value="UniProtKB-UniRule"/>
</dbReference>
<comment type="caution">
    <text evidence="9">The sequence shown here is derived from an EMBL/GenBank/DDBJ whole genome shotgun (WGS) entry which is preliminary data.</text>
</comment>
<gene>
    <name evidence="7 9" type="primary">mltG</name>
    <name evidence="9" type="ORF">ENS41_06030</name>
</gene>
<organism evidence="9">
    <name type="scientific">candidate division WOR-3 bacterium</name>
    <dbReference type="NCBI Taxonomy" id="2052148"/>
    <lineage>
        <taxon>Bacteria</taxon>
        <taxon>Bacteria division WOR-3</taxon>
    </lineage>
</organism>
<keyword evidence="8" id="KW-0732">Signal</keyword>
<keyword evidence="6 7" id="KW-0961">Cell wall biogenesis/degradation</keyword>
<dbReference type="Gene3D" id="3.30.1490.480">
    <property type="entry name" value="Endolytic murein transglycosylase"/>
    <property type="match status" value="1"/>
</dbReference>
<feature type="signal peptide" evidence="8">
    <location>
        <begin position="1"/>
        <end position="20"/>
    </location>
</feature>
<dbReference type="GO" id="GO:0071555">
    <property type="term" value="P:cell wall organization"/>
    <property type="evidence" value="ECO:0007669"/>
    <property type="project" value="UniProtKB-KW"/>
</dbReference>
<dbReference type="CDD" id="cd08010">
    <property type="entry name" value="MltG_like"/>
    <property type="match status" value="1"/>
</dbReference>
<dbReference type="EMBL" id="DSUT01000126">
    <property type="protein sequence ID" value="HGK28497.1"/>
    <property type="molecule type" value="Genomic_DNA"/>
</dbReference>
<keyword evidence="4 7" id="KW-0472">Membrane</keyword>
<keyword evidence="3 7" id="KW-1133">Transmembrane helix</keyword>
<dbReference type="PROSITE" id="PS51257">
    <property type="entry name" value="PROKAR_LIPOPROTEIN"/>
    <property type="match status" value="1"/>
</dbReference>
<evidence type="ECO:0000256" key="1">
    <source>
        <dbReference type="ARBA" id="ARBA00022475"/>
    </source>
</evidence>
<dbReference type="PANTHER" id="PTHR30518:SF2">
    <property type="entry name" value="ENDOLYTIC MUREIN TRANSGLYCOSYLASE"/>
    <property type="match status" value="1"/>
</dbReference>
<reference evidence="9" key="1">
    <citation type="journal article" date="2020" name="mSystems">
        <title>Genome- and Community-Level Interaction Insights into Carbon Utilization and Element Cycling Functions of Hydrothermarchaeota in Hydrothermal Sediment.</title>
        <authorList>
            <person name="Zhou Z."/>
            <person name="Liu Y."/>
            <person name="Xu W."/>
            <person name="Pan J."/>
            <person name="Luo Z.H."/>
            <person name="Li M."/>
        </authorList>
    </citation>
    <scope>NUCLEOTIDE SEQUENCE [LARGE SCALE GENOMIC DNA]</scope>
    <source>
        <strain evidence="9">SpSt-488</strain>
    </source>
</reference>
<dbReference type="InterPro" id="IPR003770">
    <property type="entry name" value="MLTG-like"/>
</dbReference>
<evidence type="ECO:0000313" key="9">
    <source>
        <dbReference type="EMBL" id="HGK28497.1"/>
    </source>
</evidence>
<comment type="catalytic activity">
    <reaction evidence="7">
        <text>a peptidoglycan chain = a peptidoglycan chain with N-acetyl-1,6-anhydromuramyl-[peptide] at the reducing end + a peptidoglycan chain with N-acetylglucosamine at the non-reducing end.</text>
        <dbReference type="EC" id="4.2.2.29"/>
    </reaction>
</comment>
<keyword evidence="2 7" id="KW-0812">Transmembrane</keyword>
<dbReference type="Gene3D" id="3.30.160.60">
    <property type="entry name" value="Classic Zinc Finger"/>
    <property type="match status" value="1"/>
</dbReference>
<sequence length="323" mass="35733">MPSRNVLLLPLSSLLLLACAESLPPAPDSRKVEVRVEPGISTAEVARLLRQRGVIDSELEFRFLFWLNGGEGRVRPGRYRFLPGSSEKDVLRALVREAPAFLMVTLPEGLTLNQVADLLAAADICPADEFIAACRDTALLRELGLAGASAEGWLFPETYEFITGSKPKEIVRRLVRQTRAVLTELRPRAATRLSDREVVILASIVEKEALAASERPRIAGVFLNRLNRRLPLQSCATVEYLLPERKQQLSLDDLEIASPYNTYLHSGLPPGPICSPGRAALAAVINPERHDYIFFVARGDGTHIFSRTAAEHDAAVRRARRRS</sequence>
<protein>
    <recommendedName>
        <fullName evidence="7">Endolytic murein transglycosylase</fullName>
        <ecNumber evidence="7">4.2.2.29</ecNumber>
    </recommendedName>
    <alternativeName>
        <fullName evidence="7">Peptidoglycan lytic transglycosylase</fullName>
    </alternativeName>
    <alternativeName>
        <fullName evidence="7">Peptidoglycan polymerization terminase</fullName>
    </alternativeName>
</protein>
<feature type="site" description="Important for catalytic activity" evidence="7">
    <location>
        <position position="208"/>
    </location>
</feature>
<evidence type="ECO:0000256" key="2">
    <source>
        <dbReference type="ARBA" id="ARBA00022692"/>
    </source>
</evidence>
<keyword evidence="1 7" id="KW-1003">Cell membrane</keyword>
<dbReference type="NCBIfam" id="TIGR00247">
    <property type="entry name" value="endolytic transglycosylase MltG"/>
    <property type="match status" value="1"/>
</dbReference>
<dbReference type="Pfam" id="PF02618">
    <property type="entry name" value="YceG"/>
    <property type="match status" value="1"/>
</dbReference>
<dbReference type="AlphaFoldDB" id="A0A7C4GE43"/>
<evidence type="ECO:0000256" key="5">
    <source>
        <dbReference type="ARBA" id="ARBA00023239"/>
    </source>
</evidence>
<evidence type="ECO:0000256" key="7">
    <source>
        <dbReference type="HAMAP-Rule" id="MF_02065"/>
    </source>
</evidence>
<dbReference type="HAMAP" id="MF_02065">
    <property type="entry name" value="MltG"/>
    <property type="match status" value="1"/>
</dbReference>
<keyword evidence="5 7" id="KW-0456">Lyase</keyword>
<feature type="chain" id="PRO_5028166822" description="Endolytic murein transglycosylase" evidence="8">
    <location>
        <begin position="21"/>
        <end position="323"/>
    </location>
</feature>
<dbReference type="GO" id="GO:0009252">
    <property type="term" value="P:peptidoglycan biosynthetic process"/>
    <property type="evidence" value="ECO:0007669"/>
    <property type="project" value="UniProtKB-UniRule"/>
</dbReference>
<evidence type="ECO:0000256" key="8">
    <source>
        <dbReference type="SAM" id="SignalP"/>
    </source>
</evidence>
<dbReference type="EC" id="4.2.2.29" evidence="7"/>
<evidence type="ECO:0000256" key="6">
    <source>
        <dbReference type="ARBA" id="ARBA00023316"/>
    </source>
</evidence>